<organism evidence="1 2">
    <name type="scientific">Lepeophtheirus salmonis</name>
    <name type="common">Salmon louse</name>
    <name type="synonym">Caligus salmonis</name>
    <dbReference type="NCBI Taxonomy" id="72036"/>
    <lineage>
        <taxon>Eukaryota</taxon>
        <taxon>Metazoa</taxon>
        <taxon>Ecdysozoa</taxon>
        <taxon>Arthropoda</taxon>
        <taxon>Crustacea</taxon>
        <taxon>Multicrustacea</taxon>
        <taxon>Hexanauplia</taxon>
        <taxon>Copepoda</taxon>
        <taxon>Siphonostomatoida</taxon>
        <taxon>Caligidae</taxon>
        <taxon>Lepeophtheirus</taxon>
    </lineage>
</organism>
<sequence length="223" mass="25256">MKLTANLTGRNYFKTVCNFVSLLGNFNVWWFHIPPTKVLEYFEELQGDYNVIHAKKSIDAVIEHFIYMKGNATNTILMEMSHHILLSFHAINANLKDASWEGGRFVHATLRRGRPPSLFPSTFTTVESCIKNDSAGPREFADPSTKRRSDFLLHTYGGVELQVMGIRDPYDKGLDTFTTGDVRKSFVTLGKRVPGLKERLALAMSHSNKTGKGVYCVEKDHRV</sequence>
<evidence type="ECO:0000313" key="1">
    <source>
        <dbReference type="EMBL" id="CAF2907569.1"/>
    </source>
</evidence>
<name>A0A7R8CWW2_LEPSM</name>
<keyword evidence="2" id="KW-1185">Reference proteome</keyword>
<reference evidence="1" key="1">
    <citation type="submission" date="2021-02" db="EMBL/GenBank/DDBJ databases">
        <authorList>
            <person name="Bekaert M."/>
        </authorList>
    </citation>
    <scope>NUCLEOTIDE SEQUENCE</scope>
    <source>
        <strain evidence="1">IoA-00</strain>
    </source>
</reference>
<protein>
    <submittedName>
        <fullName evidence="1">(salmon louse) hypothetical protein</fullName>
    </submittedName>
</protein>
<gene>
    <name evidence="1" type="ORF">LSAA_6983</name>
</gene>
<evidence type="ECO:0000313" key="2">
    <source>
        <dbReference type="Proteomes" id="UP000675881"/>
    </source>
</evidence>
<dbReference type="EMBL" id="HG994582">
    <property type="protein sequence ID" value="CAF2907569.1"/>
    <property type="molecule type" value="Genomic_DNA"/>
</dbReference>
<dbReference type="AlphaFoldDB" id="A0A7R8CWW2"/>
<dbReference type="Proteomes" id="UP000675881">
    <property type="component" value="Chromosome 3"/>
</dbReference>
<accession>A0A7R8CWW2</accession>
<proteinExistence type="predicted"/>